<dbReference type="GO" id="GO:0006537">
    <property type="term" value="P:glutamate biosynthetic process"/>
    <property type="evidence" value="ECO:0007669"/>
    <property type="project" value="InterPro"/>
</dbReference>
<dbReference type="PANTHER" id="PTHR43819:SF1">
    <property type="entry name" value="ARCHAEAL-TYPE GLUTAMATE SYNTHASE [NADPH]"/>
    <property type="match status" value="1"/>
</dbReference>
<sequence>MVDSFSTALRNLADAFNRSAIWQIVDILSALFILSIGCLLLSVVVIFIIDRTQTQHAVRRNYPVIGRFRYLFETLGEYFRQYFFAMDREELPFNRAQRAWVYRAAKGVDTTVAFGSTRDLRPAGTVTFANCPFPTLDQNAADTAIVEIGPYARTPYRTASLYNISGMSYGAISKPAVLALSNGARMAGVWMNTGEGGLSPFHLEGGADIVFQIGTAKYGCRDDEGLLSDEKLKALAAHEQIRMFEIKLSQGAKPGKGGILPGSKVTPEIAAIRGIVVGQDSISPNRHPEVNSIPELLDLVSHVRDVTGKPTGFKLVLGGYEWLDELCDEINSRGIENAPDFITLDSADGGTGAAPMALIDYVGLPIWESLPMLCDALERHKLKTRIRVNASGKLITPAEVAWALCVGADFVCSARGYMFSLGCIQALQCNKNTCPTGITTHNKSLQRGLDVTDKAERVRRYAERVTHEVCVIAHSCGVNEPRKLRREHARIMGSDGVSVSLAEYYRRWIQPERRPSQNGLGRPQFDADAA</sequence>
<evidence type="ECO:0000313" key="5">
    <source>
        <dbReference type="EMBL" id="ABS63609.1"/>
    </source>
</evidence>
<dbReference type="RefSeq" id="WP_012110908.1">
    <property type="nucleotide sequence ID" value="NC_009719.1"/>
</dbReference>
<keyword evidence="3" id="KW-1133">Transmembrane helix</keyword>
<keyword evidence="3" id="KW-0472">Membrane</keyword>
<comment type="similarity">
    <text evidence="1 2">Belongs to the glutamate synthase family.</text>
</comment>
<dbReference type="HOGENOM" id="CLU_026563_1_0_5"/>
<dbReference type="Proteomes" id="UP000006377">
    <property type="component" value="Chromosome"/>
</dbReference>
<organism evidence="5 6">
    <name type="scientific">Parvibaculum lavamentivorans (strain DS-1 / DSM 13023 / NCIMB 13966)</name>
    <dbReference type="NCBI Taxonomy" id="402881"/>
    <lineage>
        <taxon>Bacteria</taxon>
        <taxon>Pseudomonadati</taxon>
        <taxon>Pseudomonadota</taxon>
        <taxon>Alphaproteobacteria</taxon>
        <taxon>Hyphomicrobiales</taxon>
        <taxon>Parvibaculaceae</taxon>
        <taxon>Parvibaculum</taxon>
    </lineage>
</organism>
<dbReference type="SUPFAM" id="SSF51395">
    <property type="entry name" value="FMN-linked oxidoreductases"/>
    <property type="match status" value="1"/>
</dbReference>
<dbReference type="PIRSF" id="PIRSF006429">
    <property type="entry name" value="GOGAT_lg_2"/>
    <property type="match status" value="1"/>
</dbReference>
<dbReference type="InterPro" id="IPR024188">
    <property type="entry name" value="GltB"/>
</dbReference>
<evidence type="ECO:0000256" key="1">
    <source>
        <dbReference type="ARBA" id="ARBA00009716"/>
    </source>
</evidence>
<proteinExistence type="inferred from homology"/>
<dbReference type="InterPro" id="IPR002932">
    <property type="entry name" value="Glu_synthdom"/>
</dbReference>
<evidence type="ECO:0000256" key="3">
    <source>
        <dbReference type="SAM" id="Phobius"/>
    </source>
</evidence>
<dbReference type="KEGG" id="pla:Plav_1995"/>
<feature type="domain" description="Glutamate synthase" evidence="4">
    <location>
        <begin position="157"/>
        <end position="479"/>
    </location>
</feature>
<protein>
    <submittedName>
        <fullName evidence="5">Ferredoxin-dependent glutamate synthase</fullName>
    </submittedName>
</protein>
<accession>A7HUM6</accession>
<dbReference type="EMBL" id="CP000774">
    <property type="protein sequence ID" value="ABS63609.1"/>
    <property type="molecule type" value="Genomic_DNA"/>
</dbReference>
<dbReference type="PANTHER" id="PTHR43819">
    <property type="entry name" value="ARCHAEAL-TYPE GLUTAMATE SYNTHASE [NADPH]"/>
    <property type="match status" value="1"/>
</dbReference>
<dbReference type="eggNOG" id="COG0069">
    <property type="taxonomic scope" value="Bacteria"/>
</dbReference>
<gene>
    <name evidence="5" type="ordered locus">Plav_1995</name>
</gene>
<evidence type="ECO:0000256" key="2">
    <source>
        <dbReference type="PIRNR" id="PIRNR006429"/>
    </source>
</evidence>
<dbReference type="STRING" id="402881.Plav_1995"/>
<evidence type="ECO:0000313" key="6">
    <source>
        <dbReference type="Proteomes" id="UP000006377"/>
    </source>
</evidence>
<name>A7HUM6_PARL1</name>
<dbReference type="Gene3D" id="3.20.20.70">
    <property type="entry name" value="Aldolase class I"/>
    <property type="match status" value="1"/>
</dbReference>
<evidence type="ECO:0000259" key="4">
    <source>
        <dbReference type="Pfam" id="PF01645"/>
    </source>
</evidence>
<keyword evidence="6" id="KW-1185">Reference proteome</keyword>
<dbReference type="AlphaFoldDB" id="A7HUM6"/>
<dbReference type="CDD" id="cd02808">
    <property type="entry name" value="GltS_FMN"/>
    <property type="match status" value="1"/>
</dbReference>
<dbReference type="InterPro" id="IPR013785">
    <property type="entry name" value="Aldolase_TIM"/>
</dbReference>
<dbReference type="Pfam" id="PF01645">
    <property type="entry name" value="Glu_synthase"/>
    <property type="match status" value="1"/>
</dbReference>
<reference evidence="5 6" key="1">
    <citation type="journal article" date="2011" name="Stand. Genomic Sci.">
        <title>Complete genome sequence of Parvibaculum lavamentivorans type strain (DS-1(T)).</title>
        <authorList>
            <person name="Schleheck D."/>
            <person name="Weiss M."/>
            <person name="Pitluck S."/>
            <person name="Bruce D."/>
            <person name="Land M.L."/>
            <person name="Han S."/>
            <person name="Saunders E."/>
            <person name="Tapia R."/>
            <person name="Detter C."/>
            <person name="Brettin T."/>
            <person name="Han J."/>
            <person name="Woyke T."/>
            <person name="Goodwin L."/>
            <person name="Pennacchio L."/>
            <person name="Nolan M."/>
            <person name="Cook A.M."/>
            <person name="Kjelleberg S."/>
            <person name="Thomas T."/>
        </authorList>
    </citation>
    <scope>NUCLEOTIDE SEQUENCE [LARGE SCALE GENOMIC DNA]</scope>
    <source>
        <strain evidence="6">DS-1 / DSM 13023 / NCIMB 13966</strain>
    </source>
</reference>
<feature type="transmembrane region" description="Helical" evidence="3">
    <location>
        <begin position="20"/>
        <end position="49"/>
    </location>
</feature>
<dbReference type="OrthoDB" id="9795032at2"/>
<keyword evidence="3" id="KW-0812">Transmembrane</keyword>
<dbReference type="GO" id="GO:0015930">
    <property type="term" value="F:glutamate synthase activity"/>
    <property type="evidence" value="ECO:0007669"/>
    <property type="project" value="InterPro"/>
</dbReference>